<dbReference type="Proteomes" id="UP000193920">
    <property type="component" value="Unassembled WGS sequence"/>
</dbReference>
<proteinExistence type="predicted"/>
<comment type="caution">
    <text evidence="1">The sequence shown here is derived from an EMBL/GenBank/DDBJ whole genome shotgun (WGS) entry which is preliminary data.</text>
</comment>
<organism evidence="1 2">
    <name type="scientific">Neocallimastix californiae</name>
    <dbReference type="NCBI Taxonomy" id="1754190"/>
    <lineage>
        <taxon>Eukaryota</taxon>
        <taxon>Fungi</taxon>
        <taxon>Fungi incertae sedis</taxon>
        <taxon>Chytridiomycota</taxon>
        <taxon>Chytridiomycota incertae sedis</taxon>
        <taxon>Neocallimastigomycetes</taxon>
        <taxon>Neocallimastigales</taxon>
        <taxon>Neocallimastigaceae</taxon>
        <taxon>Neocallimastix</taxon>
    </lineage>
</organism>
<evidence type="ECO:0000313" key="1">
    <source>
        <dbReference type="EMBL" id="ORY76458.1"/>
    </source>
</evidence>
<keyword evidence="2" id="KW-1185">Reference proteome</keyword>
<gene>
    <name evidence="1" type="ORF">LY90DRAFT_501777</name>
</gene>
<dbReference type="EMBL" id="MCOG01000022">
    <property type="protein sequence ID" value="ORY76458.1"/>
    <property type="molecule type" value="Genomic_DNA"/>
</dbReference>
<reference evidence="1 2" key="1">
    <citation type="submission" date="2016-08" db="EMBL/GenBank/DDBJ databases">
        <title>A Parts List for Fungal Cellulosomes Revealed by Comparative Genomics.</title>
        <authorList>
            <consortium name="DOE Joint Genome Institute"/>
            <person name="Haitjema C.H."/>
            <person name="Gilmore S.P."/>
            <person name="Henske J.K."/>
            <person name="Solomon K.V."/>
            <person name="De Groot R."/>
            <person name="Kuo A."/>
            <person name="Mondo S.J."/>
            <person name="Salamov A.A."/>
            <person name="Labutti K."/>
            <person name="Zhao Z."/>
            <person name="Chiniquy J."/>
            <person name="Barry K."/>
            <person name="Brewer H.M."/>
            <person name="Purvine S.O."/>
            <person name="Wright A.T."/>
            <person name="Boxma B."/>
            <person name="Van Alen T."/>
            <person name="Hackstein J.H."/>
            <person name="Baker S.E."/>
            <person name="Grigoriev I.V."/>
            <person name="O'Malley M.A."/>
        </authorList>
    </citation>
    <scope>NUCLEOTIDE SEQUENCE [LARGE SCALE GENOMIC DNA]</scope>
    <source>
        <strain evidence="1 2">G1</strain>
    </source>
</reference>
<sequence length="127" mass="14733">MNEKIKELRTELNHNVAIAGTTDVKVIEQNEATKILMDKQVLEEENKLSEFFNEFDTRASQFQNEITGLSQENKKLFDMIQSVAGTALTSKDLQEVATLKNIDEINNRIMEYYSKLENTKKHYPFLD</sequence>
<name>A0A1Y2EXZ7_9FUNG</name>
<dbReference type="AlphaFoldDB" id="A0A1Y2EXZ7"/>
<evidence type="ECO:0000313" key="2">
    <source>
        <dbReference type="Proteomes" id="UP000193920"/>
    </source>
</evidence>
<accession>A0A1Y2EXZ7</accession>
<protein>
    <submittedName>
        <fullName evidence="1">Uncharacterized protein</fullName>
    </submittedName>
</protein>